<evidence type="ECO:0000313" key="6">
    <source>
        <dbReference type="EMBL" id="AMK59597.1"/>
    </source>
</evidence>
<sequence length="247" mass="26307">MDTFWWILSGGVLMSAIALIGSVTLLLPEATLNRIIMPLVAFAAGSLLGGAFFHMLPAAMEATAGDPGVFLWTLVGFALFFALEQFLHWHHCHRAYADCKKPLTYLILLGDGLHNFLGGLGVAGVFLIDVRLGIAAWLAAAAHEVPQELGDFGVLIHGGWKKATALVLNLFSGLTFLLGGLVAYAASARIEVGFLVPFAAGNFIYIGASDLVPEVNKHRDIRANVLHFGSFIAGIALLWGIRVALGS</sequence>
<reference evidence="6" key="1">
    <citation type="journal article" date="2016" name="Appl. Environ. Microbiol.">
        <title>Functional Metagenomics of a Biostimulated Petroleum-Contaminated Soil Reveals an Extraordinary Diversity of Extradiol Dioxygenases.</title>
        <authorList>
            <person name="Terron-Gonzalez L."/>
            <person name="Martin-Cabello G."/>
            <person name="Ferrer M."/>
            <person name="Santero E."/>
        </authorList>
    </citation>
    <scope>NUCLEOTIDE SEQUENCE</scope>
</reference>
<feature type="transmembrane region" description="Helical" evidence="5">
    <location>
        <begin position="39"/>
        <end position="57"/>
    </location>
</feature>
<evidence type="ECO:0000256" key="2">
    <source>
        <dbReference type="ARBA" id="ARBA00022692"/>
    </source>
</evidence>
<keyword evidence="3 5" id="KW-1133">Transmembrane helix</keyword>
<dbReference type="PANTHER" id="PTHR16950:SF16">
    <property type="entry name" value="ZINC TRANSPORTER ZIP13"/>
    <property type="match status" value="1"/>
</dbReference>
<dbReference type="EMBL" id="KU144996">
    <property type="protein sequence ID" value="AMK59597.1"/>
    <property type="molecule type" value="Genomic_DNA"/>
</dbReference>
<evidence type="ECO:0000256" key="3">
    <source>
        <dbReference type="ARBA" id="ARBA00022989"/>
    </source>
</evidence>
<keyword evidence="2 5" id="KW-0812">Transmembrane</keyword>
<name>A0A140DZY5_9BACT</name>
<feature type="transmembrane region" description="Helical" evidence="5">
    <location>
        <begin position="192"/>
        <end position="213"/>
    </location>
</feature>
<dbReference type="Pfam" id="PF02535">
    <property type="entry name" value="Zip"/>
    <property type="match status" value="2"/>
</dbReference>
<evidence type="ECO:0000256" key="1">
    <source>
        <dbReference type="ARBA" id="ARBA00004141"/>
    </source>
</evidence>
<dbReference type="GO" id="GO:0016020">
    <property type="term" value="C:membrane"/>
    <property type="evidence" value="ECO:0007669"/>
    <property type="project" value="UniProtKB-SubCell"/>
</dbReference>
<organism evidence="6">
    <name type="scientific">uncultured bacterium UPO76</name>
    <dbReference type="NCBI Taxonomy" id="1776993"/>
    <lineage>
        <taxon>Bacteria</taxon>
        <taxon>environmental samples</taxon>
    </lineage>
</organism>
<proteinExistence type="predicted"/>
<feature type="transmembrane region" description="Helical" evidence="5">
    <location>
        <begin position="69"/>
        <end position="87"/>
    </location>
</feature>
<feature type="transmembrane region" description="Helical" evidence="5">
    <location>
        <begin position="166"/>
        <end position="186"/>
    </location>
</feature>
<dbReference type="PANTHER" id="PTHR16950">
    <property type="entry name" value="ZINC TRANSPORTER SLC39A7 HISTIDINE-RICH MEMBRANE PROTEIN KE4"/>
    <property type="match status" value="1"/>
</dbReference>
<evidence type="ECO:0000256" key="4">
    <source>
        <dbReference type="ARBA" id="ARBA00023136"/>
    </source>
</evidence>
<feature type="transmembrane region" description="Helical" evidence="5">
    <location>
        <begin position="6"/>
        <end position="27"/>
    </location>
</feature>
<accession>A0A140DZY5</accession>
<feature type="transmembrane region" description="Helical" evidence="5">
    <location>
        <begin position="225"/>
        <end position="245"/>
    </location>
</feature>
<dbReference type="InterPro" id="IPR003689">
    <property type="entry name" value="ZIP"/>
</dbReference>
<evidence type="ECO:0000256" key="5">
    <source>
        <dbReference type="SAM" id="Phobius"/>
    </source>
</evidence>
<dbReference type="AlphaFoldDB" id="A0A140DZY5"/>
<dbReference type="GO" id="GO:0006882">
    <property type="term" value="P:intracellular zinc ion homeostasis"/>
    <property type="evidence" value="ECO:0007669"/>
    <property type="project" value="TreeGrafter"/>
</dbReference>
<comment type="subcellular location">
    <subcellularLocation>
        <location evidence="1">Membrane</location>
        <topology evidence="1">Multi-pass membrane protein</topology>
    </subcellularLocation>
</comment>
<keyword evidence="4 5" id="KW-0472">Membrane</keyword>
<protein>
    <submittedName>
        <fullName evidence="6">Zinc transporter</fullName>
    </submittedName>
</protein>
<dbReference type="GO" id="GO:0005385">
    <property type="term" value="F:zinc ion transmembrane transporter activity"/>
    <property type="evidence" value="ECO:0007669"/>
    <property type="project" value="TreeGrafter"/>
</dbReference>